<evidence type="ECO:0000313" key="2">
    <source>
        <dbReference type="EMBL" id="GMA84760.1"/>
    </source>
</evidence>
<dbReference type="Pfam" id="PF00550">
    <property type="entry name" value="PP-binding"/>
    <property type="match status" value="1"/>
</dbReference>
<dbReference type="EMBL" id="BSUZ01000001">
    <property type="protein sequence ID" value="GMA89339.1"/>
    <property type="molecule type" value="Genomic_DNA"/>
</dbReference>
<accession>A0ABQ6JD49</accession>
<name>A0ABQ6JD49_9ACTN</name>
<reference evidence="2" key="3">
    <citation type="submission" date="2023-02" db="EMBL/GenBank/DDBJ databases">
        <authorList>
            <person name="Sun Q."/>
            <person name="Mori K."/>
        </authorList>
    </citation>
    <scope>NUCLEOTIDE SEQUENCE</scope>
    <source>
        <strain evidence="2">NBRC 108730</strain>
    </source>
</reference>
<reference evidence="2" key="1">
    <citation type="journal article" date="2014" name="Int. J. Syst. Evol. Microbiol.">
        <title>Complete genome of a new Firmicutes species belonging to the dominant human colonic microbiota ('Ruminococcus bicirculans') reveals two chromosomes and a selective capacity to utilize plant glucans.</title>
        <authorList>
            <consortium name="NISC Comparative Sequencing Program"/>
            <person name="Wegmann U."/>
            <person name="Louis P."/>
            <person name="Goesmann A."/>
            <person name="Henrissat B."/>
            <person name="Duncan S.H."/>
            <person name="Flint H.J."/>
        </authorList>
    </citation>
    <scope>NUCLEOTIDE SEQUENCE</scope>
    <source>
        <strain evidence="2">NBRC 108730</strain>
    </source>
</reference>
<dbReference type="SUPFAM" id="SSF47336">
    <property type="entry name" value="ACP-like"/>
    <property type="match status" value="1"/>
</dbReference>
<dbReference type="Proteomes" id="UP001157017">
    <property type="component" value="Unassembled WGS sequence"/>
</dbReference>
<evidence type="ECO:0000259" key="1">
    <source>
        <dbReference type="PROSITE" id="PS50075"/>
    </source>
</evidence>
<dbReference type="InterPro" id="IPR009081">
    <property type="entry name" value="PP-bd_ACP"/>
</dbReference>
<sequence>MMTIVVNAEEKFGVRIPDDDVKNLTTVQDAVAYIAQAQG</sequence>
<feature type="domain" description="Carrier" evidence="1">
    <location>
        <begin position="1"/>
        <end position="38"/>
    </location>
</feature>
<dbReference type="InterPro" id="IPR036736">
    <property type="entry name" value="ACP-like_sf"/>
</dbReference>
<organism evidence="2 4">
    <name type="scientific">Angustibacter aerolatus</name>
    <dbReference type="NCBI Taxonomy" id="1162965"/>
    <lineage>
        <taxon>Bacteria</taxon>
        <taxon>Bacillati</taxon>
        <taxon>Actinomycetota</taxon>
        <taxon>Actinomycetes</taxon>
        <taxon>Kineosporiales</taxon>
        <taxon>Kineosporiaceae</taxon>
    </lineage>
</organism>
<evidence type="ECO:0000313" key="3">
    <source>
        <dbReference type="EMBL" id="GMA89339.1"/>
    </source>
</evidence>
<proteinExistence type="predicted"/>
<dbReference type="EMBL" id="BSUZ01000001">
    <property type="protein sequence ID" value="GMA84760.1"/>
    <property type="molecule type" value="Genomic_DNA"/>
</dbReference>
<dbReference type="PROSITE" id="PS50075">
    <property type="entry name" value="CARRIER"/>
    <property type="match status" value="1"/>
</dbReference>
<keyword evidence="4" id="KW-1185">Reference proteome</keyword>
<gene>
    <name evidence="2" type="ORF">GCM10025868_00100</name>
    <name evidence="3" type="ORF">GCM10025868_45890</name>
</gene>
<evidence type="ECO:0000313" key="4">
    <source>
        <dbReference type="Proteomes" id="UP001157017"/>
    </source>
</evidence>
<comment type="caution">
    <text evidence="2">The sequence shown here is derived from an EMBL/GenBank/DDBJ whole genome shotgun (WGS) entry which is preliminary data.</text>
</comment>
<dbReference type="Gene3D" id="1.10.1200.10">
    <property type="entry name" value="ACP-like"/>
    <property type="match status" value="1"/>
</dbReference>
<reference evidence="4" key="2">
    <citation type="journal article" date="2019" name="Int. J. Syst. Evol. Microbiol.">
        <title>The Global Catalogue of Microorganisms (GCM) 10K type strain sequencing project: providing services to taxonomists for standard genome sequencing and annotation.</title>
        <authorList>
            <consortium name="The Broad Institute Genomics Platform"/>
            <consortium name="The Broad Institute Genome Sequencing Center for Infectious Disease"/>
            <person name="Wu L."/>
            <person name="Ma J."/>
        </authorList>
    </citation>
    <scope>NUCLEOTIDE SEQUENCE [LARGE SCALE GENOMIC DNA]</scope>
    <source>
        <strain evidence="4">NBRC 108730</strain>
    </source>
</reference>
<protein>
    <recommendedName>
        <fullName evidence="1">Carrier domain-containing protein</fullName>
    </recommendedName>
</protein>